<dbReference type="Proteomes" id="UP000663861">
    <property type="component" value="Unassembled WGS sequence"/>
</dbReference>
<gene>
    <name evidence="3" type="ORF">RDB_LOCUS77593</name>
</gene>
<evidence type="ECO:0000313" key="4">
    <source>
        <dbReference type="Proteomes" id="UP000663861"/>
    </source>
</evidence>
<dbReference type="EMBL" id="CAJMWY010001469">
    <property type="protein sequence ID" value="CAE6468237.1"/>
    <property type="molecule type" value="Genomic_DNA"/>
</dbReference>
<name>A0A8H3GTZ4_9AGAM</name>
<comment type="caution">
    <text evidence="3">The sequence shown here is derived from an EMBL/GenBank/DDBJ whole genome shotgun (WGS) entry which is preliminary data.</text>
</comment>
<organism evidence="3 4">
    <name type="scientific">Rhizoctonia solani</name>
    <dbReference type="NCBI Taxonomy" id="456999"/>
    <lineage>
        <taxon>Eukaryota</taxon>
        <taxon>Fungi</taxon>
        <taxon>Dikarya</taxon>
        <taxon>Basidiomycota</taxon>
        <taxon>Agaricomycotina</taxon>
        <taxon>Agaricomycetes</taxon>
        <taxon>Cantharellales</taxon>
        <taxon>Ceratobasidiaceae</taxon>
        <taxon>Rhizoctonia</taxon>
    </lineage>
</organism>
<feature type="domain" description="DUF1996" evidence="2">
    <location>
        <begin position="94"/>
        <end position="186"/>
    </location>
</feature>
<accession>A0A8H3GTZ4</accession>
<evidence type="ECO:0000259" key="2">
    <source>
        <dbReference type="Pfam" id="PF09362"/>
    </source>
</evidence>
<feature type="signal peptide" evidence="1">
    <location>
        <begin position="1"/>
        <end position="19"/>
    </location>
</feature>
<sequence length="384" mass="42293">MLSLSTALGIAWLAGSVHADFFRTHVDCSAFMRDMVDPIVSPGANATHLREYFLWLGCHLAHDQLFRRTPCWMHVLHTARPLILLATDIVYITNDGKNRVPVEVKLRAYYAGAPEYGGVKVDPIPQGARMVTGDAFATNSSVAEEVGVNWYCQGEEDGGKTKGQASWEFPDRCCKMWMKGNISFPQWIKQLEDGTWTWTRTARDGYLELSSGPSYTYHADFFSGWREAQALELVSQNPADYPPGGEFFLNKSITTNVDPAKCENSTANVRLFESDRVERESLYSSLLALVTPSVSSPVASAAITSHTSMVIPLTSSLKPTLSPTPTAIESSPVTSRLSAISEPVNSPDKATVALTVTKTKTSTSTIRARRHRSSMRRAIMMSSL</sequence>
<dbReference type="Pfam" id="PF09362">
    <property type="entry name" value="DUF1996"/>
    <property type="match status" value="1"/>
</dbReference>
<evidence type="ECO:0000256" key="1">
    <source>
        <dbReference type="SAM" id="SignalP"/>
    </source>
</evidence>
<evidence type="ECO:0000313" key="3">
    <source>
        <dbReference type="EMBL" id="CAE6468237.1"/>
    </source>
</evidence>
<dbReference type="PANTHER" id="PTHR43662">
    <property type="match status" value="1"/>
</dbReference>
<dbReference type="AlphaFoldDB" id="A0A8H3GTZ4"/>
<keyword evidence="1" id="KW-0732">Signal</keyword>
<proteinExistence type="predicted"/>
<feature type="chain" id="PRO_5034694448" description="DUF1996 domain-containing protein" evidence="1">
    <location>
        <begin position="20"/>
        <end position="384"/>
    </location>
</feature>
<reference evidence="3" key="1">
    <citation type="submission" date="2021-01" db="EMBL/GenBank/DDBJ databases">
        <authorList>
            <person name="Kaushik A."/>
        </authorList>
    </citation>
    <scope>NUCLEOTIDE SEQUENCE</scope>
    <source>
        <strain evidence="3">AG4-RS23</strain>
    </source>
</reference>
<dbReference type="PANTHER" id="PTHR43662:SF12">
    <property type="entry name" value="DUF1996 DOMAIN-CONTAINING PROTEIN-RELATED"/>
    <property type="match status" value="1"/>
</dbReference>
<dbReference type="InterPro" id="IPR018535">
    <property type="entry name" value="DUF1996"/>
</dbReference>
<protein>
    <recommendedName>
        <fullName evidence="2">DUF1996 domain-containing protein</fullName>
    </recommendedName>
</protein>